<comment type="catalytic activity">
    <reaction evidence="1">
        <text>S-ubiquitinyl-[E2 ubiquitin-conjugating enzyme]-L-cysteine + [acceptor protein]-L-lysine = [E2 ubiquitin-conjugating enzyme]-L-cysteine + N(6)-ubiquitinyl-[acceptor protein]-L-lysine.</text>
        <dbReference type="EC" id="2.3.2.27"/>
    </reaction>
</comment>
<accession>A0ABX2QSR5</accession>
<dbReference type="PROSITE" id="PS52053">
    <property type="entry name" value="NEL"/>
    <property type="match status" value="1"/>
</dbReference>
<keyword evidence="4" id="KW-0677">Repeat</keyword>
<dbReference type="InterPro" id="IPR001611">
    <property type="entry name" value="Leu-rich_rpt"/>
</dbReference>
<dbReference type="InterPro" id="IPR032675">
    <property type="entry name" value="LRR_dom_sf"/>
</dbReference>
<keyword evidence="6" id="KW-0833">Ubl conjugation pathway</keyword>
<dbReference type="PANTHER" id="PTHR48051:SF1">
    <property type="entry name" value="RAS SUPPRESSOR PROTEIN 1"/>
    <property type="match status" value="1"/>
</dbReference>
<comment type="similarity">
    <text evidence="6">Belongs to the LRR-containing bacterial E3 ligase family.</text>
</comment>
<keyword evidence="6" id="KW-0832">Ubl conjugation</keyword>
<name>A0ABX2QSR5_9PSED</name>
<gene>
    <name evidence="8" type="ORF">HX871_10555</name>
</gene>
<evidence type="ECO:0000256" key="5">
    <source>
        <dbReference type="ARBA" id="ARBA00023026"/>
    </source>
</evidence>
<comment type="caution">
    <text evidence="8">The sequence shown here is derived from an EMBL/GenBank/DDBJ whole genome shotgun (WGS) entry which is preliminary data.</text>
</comment>
<organism evidence="8 9">
    <name type="scientific">Pseudomonas reactans</name>
    <dbReference type="NCBI Taxonomy" id="117680"/>
    <lineage>
        <taxon>Bacteria</taxon>
        <taxon>Pseudomonadati</taxon>
        <taxon>Pseudomonadota</taxon>
        <taxon>Gammaproteobacteria</taxon>
        <taxon>Pseudomonadales</taxon>
        <taxon>Pseudomonadaceae</taxon>
        <taxon>Pseudomonas</taxon>
    </lineage>
</organism>
<proteinExistence type="inferred from homology"/>
<dbReference type="Gene3D" id="3.80.10.10">
    <property type="entry name" value="Ribonuclease Inhibitor"/>
    <property type="match status" value="1"/>
</dbReference>
<evidence type="ECO:0000313" key="9">
    <source>
        <dbReference type="Proteomes" id="UP000572863"/>
    </source>
</evidence>
<sequence length="1701" mass="192173">MPDTATLDEPFNGVHYTYFQDNLPDWLIQTAPIRIAAFQATPLKDFPPYPHAAPEQHQQLKTAIADHWHRQNLLDKRLAGLIDVYAFAEPLLKAALSDYGDVDVRNTYLRLYVEAAKAWWTINVTGAQTSKTVSLLDAALGNFAAADRFLDFAFLGPQDARGQRDILSIPHRTTGVRLTAERFKSICRTLDIGAQYQRKLTDALGFNNPTVARALRDDGVARQKAALKSAAHMALVRGDLKHHGHDAILKLVDDRPGATLDGAPLQAYTLSLMNVALVGIVLFINTPGSRVIAYVAEDPDHPLKEYPSPLAFMQELTRQLRDRARYQVFFSQFVPHHERGAFFAGLNARLSQVKWRQKARTDRGPSWKDTPISDPNLHFSVQHWQLDYRQRPPTPATDTLWHYLFRTQLNKVVNDARDIAWSTADVDRRARWAWWDNLEQMLSDILNAALLVLTPFVPGLGELMLAYSAYQVLDEVFEGIVDWAQGRRIEAWEHALGVAESVGQFVVFAGATKLGTLTRLKLSPFVEGLIPVERADGTRRLWNPDITPYAQKHLRIAEGSTPSPSGLHSREGKTLLTLDAHPLEVQYDPLIEEHRVVHPERPQAFQPRVQLNGDGVVTHEGENPRTWERPELMRRLGHRVQPFSDLQLEQLRIASGTEDGVLRRMYVNNEPLPPLLDTSLKRLEAVEALKRAGEHIRTGQALSADPANDWFEQMVTELDGWPQGKALEVFLKPDLTGSSHHYGASDALPTDTLRISIGEVLSGRLPERVLEFLDEAAITTLLGGEVPAEQRVQTLRDKLANYVLSQTGDLAPALHGASEASDDPAIIGLREDHPNLELSLARRLLDNALPSERQTLANTQHWPLRLRNQASELHLSAESVRAYEGFYPPAAPTPATENLVLRSLLFNTDALADLRVQIREGSVDGTLRSEVGQDTAATRRVLVHSSLGYAVCDGAGLQLHSSTSLYEAVLLGLPGESNLGFKPGEGEAFKEWLMSTFEPMSERRRVLAEPEQHRVITRETQQLLGGPTLSSCRPTRAQTNPEHARDVLQRLFPSLSEERLKRFIDEIPPTQLNATLDELTEQKYTLQAQLRAWKQSPTLHPKGSPEEHQQRIRRKRLVHTLEHCWGDRFAEYTDDWGRTQSGARLMLDGIPLPESLPELSVTFEHVTYLGLSQSSFGQTHCSLLKLFPSLRSLDLSYNAVTRLPSELRQMFSLKNLNLSNNRMVLFPEDVALLRNLRRVQALALSHNPLGLQPDISLMPKLRHLDLSHTQISEWPTGLFAHPREAALFLDLSGNPITHLPALTPEPSAARTVARARLDRNALSNDQRDLYERYRTEAGLDPYRTYEPQGKSDPWTTGDNFDTRLKRERLWDAVEAEHGSQGFFEVIKLLEPPTFFETPEDQRRFALNQTEQTERVWRLIEAAHADSALRERLFKLSSFPGLCGDGGAQIFNEMGVEVMASEARRFSVTLAELEGRLVTLAKGSARLKHLNLVAQEDIARRLRPVEAGGEGLRLRSQVVDGLAGEVDEVEIHLSYQTSLAYLLDLPWLSDHMLYRETAGVSPKQVERAYNMVRELGQGDGLVNQMLLEPYWETFLRETYDSLYQENANTYTQKFYRLDDLQTLQAQWLEEHLPQQKEELKALAYELEVPESVVFADVPLSDERYNRLLNDLGYNEKEWMRSLTRQALKKAQTRRNRTPLPNS</sequence>
<reference evidence="8 9" key="1">
    <citation type="submission" date="2020-04" db="EMBL/GenBank/DDBJ databases">
        <title>Molecular characterization of pseudomonads from Agaricus bisporus reveal novel blotch 2 pathogens in Western Europe.</title>
        <authorList>
            <person name="Taparia T."/>
            <person name="Krijger M."/>
            <person name="Haynes E."/>
            <person name="Elpinstone J.G."/>
            <person name="Noble R."/>
            <person name="Van Der Wolf J."/>
        </authorList>
    </citation>
    <scope>NUCLEOTIDE SEQUENCE [LARGE SCALE GENOMIC DNA]</scope>
    <source>
        <strain evidence="8 9">P7774</strain>
    </source>
</reference>
<dbReference type="SMART" id="SM00369">
    <property type="entry name" value="LRR_TYP"/>
    <property type="match status" value="4"/>
</dbReference>
<protein>
    <recommendedName>
        <fullName evidence="2">RING-type E3 ubiquitin transferase</fullName>
        <ecNumber evidence="2">2.3.2.27</ecNumber>
    </recommendedName>
</protein>
<dbReference type="EMBL" id="JACARY010000016">
    <property type="protein sequence ID" value="NWD94857.1"/>
    <property type="molecule type" value="Genomic_DNA"/>
</dbReference>
<evidence type="ECO:0000256" key="2">
    <source>
        <dbReference type="ARBA" id="ARBA00012483"/>
    </source>
</evidence>
<evidence type="ECO:0000256" key="4">
    <source>
        <dbReference type="ARBA" id="ARBA00022737"/>
    </source>
</evidence>
<evidence type="ECO:0000259" key="7">
    <source>
        <dbReference type="PROSITE" id="PS52053"/>
    </source>
</evidence>
<dbReference type="InterPro" id="IPR050216">
    <property type="entry name" value="LRR_domain-containing"/>
</dbReference>
<dbReference type="Pfam" id="PF20178">
    <property type="entry name" value="ToxA_N"/>
    <property type="match status" value="1"/>
</dbReference>
<dbReference type="PROSITE" id="PS51450">
    <property type="entry name" value="LRR"/>
    <property type="match status" value="1"/>
</dbReference>
<keyword evidence="5" id="KW-0843">Virulence</keyword>
<keyword evidence="6" id="KW-1035">Host cytoplasm</keyword>
<keyword evidence="3" id="KW-0433">Leucine-rich repeat</keyword>
<comment type="PTM">
    <text evidence="6">Ubiquitinated in the presence of host E1 ubiquitin-activating enzyme, E2 ubiquitin-conjugating enzyme and ubiquitin.</text>
</comment>
<dbReference type="RefSeq" id="WP_177059420.1">
    <property type="nucleotide sequence ID" value="NZ_JACARY010000016.1"/>
</dbReference>
<dbReference type="Gene3D" id="1.20.58.360">
    <property type="entry name" value="Shigella T3SS effector IpaH defines"/>
    <property type="match status" value="1"/>
</dbReference>
<keyword evidence="6" id="KW-0808">Transferase</keyword>
<feature type="domain" description="NEL" evidence="7">
    <location>
        <begin position="1346"/>
        <end position="1701"/>
    </location>
</feature>
<dbReference type="InterPro" id="IPR029487">
    <property type="entry name" value="NEL_dom"/>
</dbReference>
<dbReference type="SUPFAM" id="SSF52058">
    <property type="entry name" value="L domain-like"/>
    <property type="match status" value="1"/>
</dbReference>
<evidence type="ECO:0000256" key="6">
    <source>
        <dbReference type="PROSITE-ProRule" id="PRU01398"/>
    </source>
</evidence>
<dbReference type="PANTHER" id="PTHR48051">
    <property type="match status" value="1"/>
</dbReference>
<keyword evidence="6" id="KW-0964">Secreted</keyword>
<evidence type="ECO:0000313" key="8">
    <source>
        <dbReference type="EMBL" id="NWD94857.1"/>
    </source>
</evidence>
<dbReference type="Proteomes" id="UP000572863">
    <property type="component" value="Unassembled WGS sequence"/>
</dbReference>
<dbReference type="InterPro" id="IPR003591">
    <property type="entry name" value="Leu-rich_rpt_typical-subtyp"/>
</dbReference>
<keyword evidence="9" id="KW-1185">Reference proteome</keyword>
<evidence type="ECO:0000256" key="1">
    <source>
        <dbReference type="ARBA" id="ARBA00000900"/>
    </source>
</evidence>
<dbReference type="InterPro" id="IPR046673">
    <property type="entry name" value="ToxA_N"/>
</dbReference>
<dbReference type="EC" id="2.3.2.27" evidence="2"/>
<evidence type="ECO:0000256" key="3">
    <source>
        <dbReference type="ARBA" id="ARBA00022614"/>
    </source>
</evidence>
<feature type="active site" description="Glycyl thioester intermediate" evidence="6">
    <location>
        <position position="1442"/>
    </location>
</feature>
<dbReference type="Pfam" id="PF14496">
    <property type="entry name" value="NEL"/>
    <property type="match status" value="1"/>
</dbReference>